<evidence type="ECO:0000256" key="1">
    <source>
        <dbReference type="SAM" id="Phobius"/>
    </source>
</evidence>
<protein>
    <submittedName>
        <fullName evidence="2">ABC-2 type transport system permease protein</fullName>
    </submittedName>
</protein>
<proteinExistence type="predicted"/>
<dbReference type="PANTHER" id="PTHR43229:SF2">
    <property type="entry name" value="NODULATION PROTEIN J"/>
    <property type="match status" value="1"/>
</dbReference>
<keyword evidence="1" id="KW-0812">Transmembrane</keyword>
<dbReference type="EMBL" id="OBEJ01000001">
    <property type="protein sequence ID" value="SNZ06814.1"/>
    <property type="molecule type" value="Genomic_DNA"/>
</dbReference>
<dbReference type="InterPro" id="IPR051784">
    <property type="entry name" value="Nod_factor_ABC_transporter"/>
</dbReference>
<evidence type="ECO:0000313" key="2">
    <source>
        <dbReference type="EMBL" id="SNZ06814.1"/>
    </source>
</evidence>
<keyword evidence="3" id="KW-1185">Reference proteome</keyword>
<keyword evidence="1" id="KW-1133">Transmembrane helix</keyword>
<evidence type="ECO:0000313" key="3">
    <source>
        <dbReference type="Proteomes" id="UP000219453"/>
    </source>
</evidence>
<accession>A0A285NBE8</accession>
<reference evidence="2 3" key="1">
    <citation type="submission" date="2017-09" db="EMBL/GenBank/DDBJ databases">
        <authorList>
            <person name="Ehlers B."/>
            <person name="Leendertz F.H."/>
        </authorList>
    </citation>
    <scope>NUCLEOTIDE SEQUENCE [LARGE SCALE GENOMIC DNA]</scope>
    <source>
        <strain evidence="2 3">DSM 27208</strain>
    </source>
</reference>
<dbReference type="AlphaFoldDB" id="A0A285NBE8"/>
<feature type="transmembrane region" description="Helical" evidence="1">
    <location>
        <begin position="180"/>
        <end position="201"/>
    </location>
</feature>
<gene>
    <name evidence="2" type="ORF">SAMN06269185_1296</name>
</gene>
<name>A0A285NBE8_NATPI</name>
<dbReference type="Proteomes" id="UP000219453">
    <property type="component" value="Unassembled WGS sequence"/>
</dbReference>
<feature type="transmembrane region" description="Helical" evidence="1">
    <location>
        <begin position="221"/>
        <end position="244"/>
    </location>
</feature>
<dbReference type="PANTHER" id="PTHR43229">
    <property type="entry name" value="NODULATION PROTEIN J"/>
    <property type="match status" value="1"/>
</dbReference>
<feature type="transmembrane region" description="Helical" evidence="1">
    <location>
        <begin position="142"/>
        <end position="168"/>
    </location>
</feature>
<sequence length="260" mass="28179">MAQLLLMLLRIRVLLVVRYRMNFLAQIVSMYLFFAVIFFGGQAAAGSLNGGAGALGSTLDAVIVGWFLWTMAQSAYSSLSREITQESRWGTLEQLYISSYGFGVIIAGKMLVNMLMSLCIGGMMLALMLLTSGRSLALDLVTIVPLTTLALLSVVGLGFGFAGLTLVYKRISSISQLMQFALMGLVAAPRADVFVMNLLPLVKGSELLQRAMRSGVRLWEFPAAELGLLTGVAVVYSLGGYGVFRYCSNVARRRGVMGHY</sequence>
<feature type="transmembrane region" description="Helical" evidence="1">
    <location>
        <begin position="100"/>
        <end position="130"/>
    </location>
</feature>
<organism evidence="2 3">
    <name type="scientific">Natronoarchaeum philippinense</name>
    <dbReference type="NCBI Taxonomy" id="558529"/>
    <lineage>
        <taxon>Archaea</taxon>
        <taxon>Methanobacteriati</taxon>
        <taxon>Methanobacteriota</taxon>
        <taxon>Stenosarchaea group</taxon>
        <taxon>Halobacteria</taxon>
        <taxon>Halobacteriales</taxon>
        <taxon>Natronoarchaeaceae</taxon>
    </lineage>
</organism>
<keyword evidence="1" id="KW-0472">Membrane</keyword>
<feature type="transmembrane region" description="Helical" evidence="1">
    <location>
        <begin position="21"/>
        <end position="41"/>
    </location>
</feature>
<feature type="transmembrane region" description="Helical" evidence="1">
    <location>
        <begin position="61"/>
        <end position="79"/>
    </location>
</feature>